<sequence length="141" mass="16170">MSAENLTHTKGRWTKSEHERYKLAMAQNYGSWAEVAEFVGTRSANQCRSHHQKVNAKSFVPKKPRKKNLKKEIAVQCCVDLSIFDEFIENTEINLSQDTGIFEEIGQDSDTSNTESAEKSEFLISIDDWDHHLESLAFQEC</sequence>
<dbReference type="CDD" id="cd00167">
    <property type="entry name" value="SANT"/>
    <property type="match status" value="1"/>
</dbReference>
<gene>
    <name evidence="4" type="ORF">BSTOLATCC_MIC27757</name>
</gene>
<name>A0AAU9J5F9_9CILI</name>
<accession>A0AAU9J5F9</accession>
<dbReference type="SUPFAM" id="SSF46689">
    <property type="entry name" value="Homeodomain-like"/>
    <property type="match status" value="1"/>
</dbReference>
<proteinExistence type="predicted"/>
<evidence type="ECO:0000259" key="2">
    <source>
        <dbReference type="PROSITE" id="PS50090"/>
    </source>
</evidence>
<dbReference type="InterPro" id="IPR001005">
    <property type="entry name" value="SANT/Myb"/>
</dbReference>
<dbReference type="Gene3D" id="1.10.10.60">
    <property type="entry name" value="Homeodomain-like"/>
    <property type="match status" value="1"/>
</dbReference>
<evidence type="ECO:0000313" key="4">
    <source>
        <dbReference type="EMBL" id="CAG9321189.1"/>
    </source>
</evidence>
<dbReference type="PANTHER" id="PTHR12802">
    <property type="entry name" value="SWI/SNF COMPLEX-RELATED"/>
    <property type="match status" value="1"/>
</dbReference>
<dbReference type="PANTHER" id="PTHR12802:SF155">
    <property type="entry name" value="DEUBIQUITINASE MYSM1"/>
    <property type="match status" value="1"/>
</dbReference>
<dbReference type="EMBL" id="CAJZBQ010000027">
    <property type="protein sequence ID" value="CAG9321189.1"/>
    <property type="molecule type" value="Genomic_DNA"/>
</dbReference>
<dbReference type="InterPro" id="IPR009057">
    <property type="entry name" value="Homeodomain-like_sf"/>
</dbReference>
<keyword evidence="1" id="KW-0539">Nucleus</keyword>
<dbReference type="SMART" id="SM00717">
    <property type="entry name" value="SANT"/>
    <property type="match status" value="1"/>
</dbReference>
<comment type="caution">
    <text evidence="4">The sequence shown here is derived from an EMBL/GenBank/DDBJ whole genome shotgun (WGS) entry which is preliminary data.</text>
</comment>
<organism evidence="4 5">
    <name type="scientific">Blepharisma stoltei</name>
    <dbReference type="NCBI Taxonomy" id="1481888"/>
    <lineage>
        <taxon>Eukaryota</taxon>
        <taxon>Sar</taxon>
        <taxon>Alveolata</taxon>
        <taxon>Ciliophora</taxon>
        <taxon>Postciliodesmatophora</taxon>
        <taxon>Heterotrichea</taxon>
        <taxon>Heterotrichida</taxon>
        <taxon>Blepharismidae</taxon>
        <taxon>Blepharisma</taxon>
    </lineage>
</organism>
<dbReference type="PROSITE" id="PS51294">
    <property type="entry name" value="HTH_MYB"/>
    <property type="match status" value="1"/>
</dbReference>
<evidence type="ECO:0000256" key="1">
    <source>
        <dbReference type="ARBA" id="ARBA00023242"/>
    </source>
</evidence>
<evidence type="ECO:0000313" key="5">
    <source>
        <dbReference type="Proteomes" id="UP001162131"/>
    </source>
</evidence>
<feature type="domain" description="Myb-like" evidence="2">
    <location>
        <begin position="5"/>
        <end position="55"/>
    </location>
</feature>
<dbReference type="AlphaFoldDB" id="A0AAU9J5F9"/>
<evidence type="ECO:0000259" key="3">
    <source>
        <dbReference type="PROSITE" id="PS51294"/>
    </source>
</evidence>
<keyword evidence="5" id="KW-1185">Reference proteome</keyword>
<dbReference type="Pfam" id="PF00249">
    <property type="entry name" value="Myb_DNA-binding"/>
    <property type="match status" value="1"/>
</dbReference>
<protein>
    <submittedName>
        <fullName evidence="4">Uncharacterized protein</fullName>
    </submittedName>
</protein>
<dbReference type="Proteomes" id="UP001162131">
    <property type="component" value="Unassembled WGS sequence"/>
</dbReference>
<dbReference type="InterPro" id="IPR017930">
    <property type="entry name" value="Myb_dom"/>
</dbReference>
<feature type="domain" description="HTH myb-type" evidence="3">
    <location>
        <begin position="5"/>
        <end position="59"/>
    </location>
</feature>
<reference evidence="4" key="1">
    <citation type="submission" date="2021-09" db="EMBL/GenBank/DDBJ databases">
        <authorList>
            <consortium name="AG Swart"/>
            <person name="Singh M."/>
            <person name="Singh A."/>
            <person name="Seah K."/>
            <person name="Emmerich C."/>
        </authorList>
    </citation>
    <scope>NUCLEOTIDE SEQUENCE</scope>
    <source>
        <strain evidence="4">ATCC30299</strain>
    </source>
</reference>
<dbReference type="PROSITE" id="PS50090">
    <property type="entry name" value="MYB_LIKE"/>
    <property type="match status" value="1"/>
</dbReference>